<dbReference type="InterPro" id="IPR002145">
    <property type="entry name" value="CopG"/>
</dbReference>
<dbReference type="AlphaFoldDB" id="A0A840I8U5"/>
<comment type="caution">
    <text evidence="2">The sequence shown here is derived from an EMBL/GenBank/DDBJ whole genome shotgun (WGS) entry which is preliminary data.</text>
</comment>
<gene>
    <name evidence="2" type="ORF">BDZ31_000101</name>
</gene>
<dbReference type="Proteomes" id="UP000585272">
    <property type="component" value="Unassembled WGS sequence"/>
</dbReference>
<evidence type="ECO:0000313" key="3">
    <source>
        <dbReference type="Proteomes" id="UP000585272"/>
    </source>
</evidence>
<organism evidence="2 3">
    <name type="scientific">Conexibacter arvalis</name>
    <dbReference type="NCBI Taxonomy" id="912552"/>
    <lineage>
        <taxon>Bacteria</taxon>
        <taxon>Bacillati</taxon>
        <taxon>Actinomycetota</taxon>
        <taxon>Thermoleophilia</taxon>
        <taxon>Solirubrobacterales</taxon>
        <taxon>Conexibacteraceae</taxon>
        <taxon>Conexibacter</taxon>
    </lineage>
</organism>
<keyword evidence="3" id="KW-1185">Reference proteome</keyword>
<dbReference type="Gene3D" id="1.10.1220.10">
    <property type="entry name" value="Met repressor-like"/>
    <property type="match status" value="1"/>
</dbReference>
<dbReference type="InterPro" id="IPR013321">
    <property type="entry name" value="Arc_rbn_hlx_hlx"/>
</dbReference>
<evidence type="ECO:0000259" key="1">
    <source>
        <dbReference type="Pfam" id="PF01402"/>
    </source>
</evidence>
<accession>A0A840I8U5</accession>
<protein>
    <submittedName>
        <fullName evidence="2">Arc/MetJ-type ribon-helix-helix transcriptional regulator</fullName>
    </submittedName>
</protein>
<dbReference type="Pfam" id="PF01402">
    <property type="entry name" value="RHH_1"/>
    <property type="match status" value="1"/>
</dbReference>
<evidence type="ECO:0000313" key="2">
    <source>
        <dbReference type="EMBL" id="MBB4660528.1"/>
    </source>
</evidence>
<dbReference type="EMBL" id="JACHNU010000001">
    <property type="protein sequence ID" value="MBB4660528.1"/>
    <property type="molecule type" value="Genomic_DNA"/>
</dbReference>
<reference evidence="2 3" key="1">
    <citation type="submission" date="2020-08" db="EMBL/GenBank/DDBJ databases">
        <title>Genomic Encyclopedia of Archaeal and Bacterial Type Strains, Phase II (KMG-II): from individual species to whole genera.</title>
        <authorList>
            <person name="Goeker M."/>
        </authorList>
    </citation>
    <scope>NUCLEOTIDE SEQUENCE [LARGE SCALE GENOMIC DNA]</scope>
    <source>
        <strain evidence="2 3">DSM 23288</strain>
    </source>
</reference>
<proteinExistence type="predicted"/>
<name>A0A840I8U5_9ACTN</name>
<dbReference type="GO" id="GO:0006355">
    <property type="term" value="P:regulation of DNA-templated transcription"/>
    <property type="evidence" value="ECO:0007669"/>
    <property type="project" value="InterPro"/>
</dbReference>
<sequence>MVRTIVQLPDEQAAALERAARRRGVSRAAVVREALDLLLGPEAVDDAQALRRALAAAGSIASGVPDLAERHDDYLAEQ</sequence>
<feature type="domain" description="Ribbon-helix-helix protein CopG" evidence="1">
    <location>
        <begin position="3"/>
        <end position="39"/>
    </location>
</feature>
<dbReference type="RefSeq" id="WP_183337941.1">
    <property type="nucleotide sequence ID" value="NZ_JACHNU010000001.1"/>
</dbReference>